<dbReference type="PROSITE" id="PS50943">
    <property type="entry name" value="HTH_CROC1"/>
    <property type="match status" value="1"/>
</dbReference>
<evidence type="ECO:0000313" key="4">
    <source>
        <dbReference type="Proteomes" id="UP001056819"/>
    </source>
</evidence>
<sequence length="117" mass="13537">MVAQLAVSELDKVIGKRIQSKRKEQGFSADKLSEKIGISQQQLSRYERGDNKINLAHLIAIAQMLNTPLLWFLQDAYTDSHHTDTDLLYPRLLAHWQNATQEQKESLIRFLDMWAKS</sequence>
<accession>A0AAE9KZE8</accession>
<dbReference type="CDD" id="cd00093">
    <property type="entry name" value="HTH_XRE"/>
    <property type="match status" value="1"/>
</dbReference>
<dbReference type="SMART" id="SM00530">
    <property type="entry name" value="HTH_XRE"/>
    <property type="match status" value="1"/>
</dbReference>
<gene>
    <name evidence="3" type="ORF">LNQ82_08605</name>
</gene>
<proteinExistence type="predicted"/>
<feature type="domain" description="HTH cro/C1-type" evidence="2">
    <location>
        <begin position="18"/>
        <end position="72"/>
    </location>
</feature>
<dbReference type="GO" id="GO:0003677">
    <property type="term" value="F:DNA binding"/>
    <property type="evidence" value="ECO:0007669"/>
    <property type="project" value="UniProtKB-KW"/>
</dbReference>
<evidence type="ECO:0000259" key="2">
    <source>
        <dbReference type="PROSITE" id="PS50943"/>
    </source>
</evidence>
<dbReference type="AlphaFoldDB" id="A0AAE9KZE8"/>
<dbReference type="EMBL" id="CP097501">
    <property type="protein sequence ID" value="URD67236.1"/>
    <property type="molecule type" value="Genomic_DNA"/>
</dbReference>
<dbReference type="Gene3D" id="1.10.260.40">
    <property type="entry name" value="lambda repressor-like DNA-binding domains"/>
    <property type="match status" value="1"/>
</dbReference>
<keyword evidence="1" id="KW-0238">DNA-binding</keyword>
<dbReference type="Pfam" id="PF01381">
    <property type="entry name" value="HTH_3"/>
    <property type="match status" value="1"/>
</dbReference>
<evidence type="ECO:0000313" key="3">
    <source>
        <dbReference type="EMBL" id="URD67236.1"/>
    </source>
</evidence>
<dbReference type="SUPFAM" id="SSF47413">
    <property type="entry name" value="lambda repressor-like DNA-binding domains"/>
    <property type="match status" value="1"/>
</dbReference>
<dbReference type="PANTHER" id="PTHR46558">
    <property type="entry name" value="TRACRIPTIONAL REGULATORY PROTEIN-RELATED-RELATED"/>
    <property type="match status" value="1"/>
</dbReference>
<dbReference type="RefSeq" id="WP_156932184.1">
    <property type="nucleotide sequence ID" value="NZ_CP097501.1"/>
</dbReference>
<evidence type="ECO:0000256" key="1">
    <source>
        <dbReference type="ARBA" id="ARBA00023125"/>
    </source>
</evidence>
<name>A0AAE9KZE8_9NEIS</name>
<reference evidence="3" key="1">
    <citation type="submission" date="2022-05" db="EMBL/GenBank/DDBJ databases">
        <title>Alysiella filiformis genome sequencing.</title>
        <authorList>
            <person name="Viehboeck T."/>
        </authorList>
    </citation>
    <scope>NUCLEOTIDE SEQUENCE</scope>
    <source>
        <strain evidence="3">DSM 2580</strain>
    </source>
</reference>
<organism evidence="3 4">
    <name type="scientific">Conchiformibius steedae DSM 2580</name>
    <dbReference type="NCBI Taxonomy" id="1121352"/>
    <lineage>
        <taxon>Bacteria</taxon>
        <taxon>Pseudomonadati</taxon>
        <taxon>Pseudomonadota</taxon>
        <taxon>Betaproteobacteria</taxon>
        <taxon>Neisseriales</taxon>
        <taxon>Neisseriaceae</taxon>
        <taxon>Conchiformibius</taxon>
    </lineage>
</organism>
<dbReference type="PANTHER" id="PTHR46558:SF3">
    <property type="entry name" value="TRANSCRIPTIONAL REGULATOR"/>
    <property type="match status" value="1"/>
</dbReference>
<protein>
    <submittedName>
        <fullName evidence="3">Helix-turn-helix domain-containing protein</fullName>
    </submittedName>
</protein>
<dbReference type="InterPro" id="IPR010982">
    <property type="entry name" value="Lambda_DNA-bd_dom_sf"/>
</dbReference>
<dbReference type="Proteomes" id="UP001056819">
    <property type="component" value="Chromosome"/>
</dbReference>
<dbReference type="InterPro" id="IPR001387">
    <property type="entry name" value="Cro/C1-type_HTH"/>
</dbReference>